<proteinExistence type="predicted"/>
<dbReference type="Proteomes" id="UP000367825">
    <property type="component" value="Unassembled WGS sequence"/>
</dbReference>
<evidence type="ECO:0000313" key="3">
    <source>
        <dbReference type="Proteomes" id="UP000367825"/>
    </source>
</evidence>
<name>A0A5E4VZW1_9BURK</name>
<feature type="region of interest" description="Disordered" evidence="1">
    <location>
        <begin position="19"/>
        <end position="46"/>
    </location>
</feature>
<organism evidence="2 3">
    <name type="scientific">Pandoraea nosoerga</name>
    <dbReference type="NCBI Taxonomy" id="2508296"/>
    <lineage>
        <taxon>Bacteria</taxon>
        <taxon>Pseudomonadati</taxon>
        <taxon>Pseudomonadota</taxon>
        <taxon>Betaproteobacteria</taxon>
        <taxon>Burkholderiales</taxon>
        <taxon>Burkholderiaceae</taxon>
        <taxon>Pandoraea</taxon>
    </lineage>
</organism>
<keyword evidence="3" id="KW-1185">Reference proteome</keyword>
<protein>
    <submittedName>
        <fullName evidence="2">Uncharacterized protein</fullName>
    </submittedName>
</protein>
<feature type="compositionally biased region" description="Basic residues" evidence="1">
    <location>
        <begin position="36"/>
        <end position="46"/>
    </location>
</feature>
<sequence>MAQLTDAMVALGEACAARHRAGSKAMASAATPGDGRRKRKAPQTLS</sequence>
<reference evidence="2 3" key="1">
    <citation type="submission" date="2019-08" db="EMBL/GenBank/DDBJ databases">
        <authorList>
            <person name="Peeters C."/>
        </authorList>
    </citation>
    <scope>NUCLEOTIDE SEQUENCE [LARGE SCALE GENOMIC DNA]</scope>
    <source>
        <strain evidence="2 3">LMG 31109</strain>
    </source>
</reference>
<dbReference type="RefSeq" id="WP_174966407.1">
    <property type="nucleotide sequence ID" value="NZ_CABPSC010000011.1"/>
</dbReference>
<accession>A0A5E4VZW1</accession>
<gene>
    <name evidence="2" type="ORF">PNO31109_02964</name>
</gene>
<evidence type="ECO:0000256" key="1">
    <source>
        <dbReference type="SAM" id="MobiDB-lite"/>
    </source>
</evidence>
<dbReference type="AlphaFoldDB" id="A0A5E4VZW1"/>
<evidence type="ECO:0000313" key="2">
    <source>
        <dbReference type="EMBL" id="VVE17711.1"/>
    </source>
</evidence>
<dbReference type="EMBL" id="CABPSC010000011">
    <property type="protein sequence ID" value="VVE17711.1"/>
    <property type="molecule type" value="Genomic_DNA"/>
</dbReference>